<evidence type="ECO:0000313" key="2">
    <source>
        <dbReference type="Proteomes" id="UP000183812"/>
    </source>
</evidence>
<feature type="non-terminal residue" evidence="1">
    <location>
        <position position="1"/>
    </location>
</feature>
<reference evidence="1 2" key="1">
    <citation type="submission" date="2016-10" db="EMBL/GenBank/DDBJ databases">
        <authorList>
            <person name="de Groot N.N."/>
        </authorList>
    </citation>
    <scope>NUCLEOTIDE SEQUENCE [LARGE SCALE GENOMIC DNA]</scope>
    <source>
        <strain evidence="2">DSM 938 / 37b4</strain>
    </source>
</reference>
<gene>
    <name evidence="1" type="ORF">SAMN04244550_03754</name>
</gene>
<accession>A0A1G7T7J1</accession>
<proteinExistence type="predicted"/>
<sequence length="40" mass="4535">SVYLLVFIRNLLVHLAEKILLLKPLTFGGDYPKSTFCKSP</sequence>
<name>A0A1G7T7J1_RHOCA</name>
<dbReference type="Proteomes" id="UP000183812">
    <property type="component" value="Unassembled WGS sequence"/>
</dbReference>
<organism evidence="1 2">
    <name type="scientific">Rhodobacter capsulatus</name>
    <name type="common">Rhodopseudomonas capsulata</name>
    <dbReference type="NCBI Taxonomy" id="1061"/>
    <lineage>
        <taxon>Bacteria</taxon>
        <taxon>Pseudomonadati</taxon>
        <taxon>Pseudomonadota</taxon>
        <taxon>Alphaproteobacteria</taxon>
        <taxon>Rhodobacterales</taxon>
        <taxon>Rhodobacter group</taxon>
        <taxon>Rhodobacter</taxon>
    </lineage>
</organism>
<evidence type="ECO:0000313" key="1">
    <source>
        <dbReference type="EMBL" id="SDG30984.1"/>
    </source>
</evidence>
<protein>
    <submittedName>
        <fullName evidence="1">Uncharacterized protein</fullName>
    </submittedName>
</protein>
<dbReference type="AlphaFoldDB" id="A0A1G7T7J1"/>
<dbReference type="EMBL" id="FNAY01000056">
    <property type="protein sequence ID" value="SDG30984.1"/>
    <property type="molecule type" value="Genomic_DNA"/>
</dbReference>